<evidence type="ECO:0000313" key="10">
    <source>
        <dbReference type="EMBL" id="TMR09531.1"/>
    </source>
</evidence>
<comment type="caution">
    <text evidence="10">The sequence shown here is derived from an EMBL/GenBank/DDBJ whole genome shotgun (WGS) entry which is preliminary data.</text>
</comment>
<keyword evidence="4 7" id="KW-0812">Transmembrane</keyword>
<organism evidence="10 11">
    <name type="scientific">Nonomuraea turkmeniaca</name>
    <dbReference type="NCBI Taxonomy" id="103838"/>
    <lineage>
        <taxon>Bacteria</taxon>
        <taxon>Bacillati</taxon>
        <taxon>Actinomycetota</taxon>
        <taxon>Actinomycetes</taxon>
        <taxon>Streptosporangiales</taxon>
        <taxon>Streptosporangiaceae</taxon>
        <taxon>Nonomuraea</taxon>
    </lineage>
</organism>
<keyword evidence="6 7" id="KW-0472">Membrane</keyword>
<feature type="transmembrane region" description="Helical" evidence="7">
    <location>
        <begin position="135"/>
        <end position="155"/>
    </location>
</feature>
<evidence type="ECO:0000256" key="7">
    <source>
        <dbReference type="RuleBase" id="RU363032"/>
    </source>
</evidence>
<dbReference type="PANTHER" id="PTHR43227:SF11">
    <property type="entry name" value="BLL4140 PROTEIN"/>
    <property type="match status" value="1"/>
</dbReference>
<dbReference type="EMBL" id="VCKY01000229">
    <property type="protein sequence ID" value="TMR09531.1"/>
    <property type="molecule type" value="Genomic_DNA"/>
</dbReference>
<keyword evidence="11" id="KW-1185">Reference proteome</keyword>
<feature type="region of interest" description="Disordered" evidence="8">
    <location>
        <begin position="1"/>
        <end position="32"/>
    </location>
</feature>
<dbReference type="Gene3D" id="1.10.3720.10">
    <property type="entry name" value="MetI-like"/>
    <property type="match status" value="1"/>
</dbReference>
<dbReference type="Proteomes" id="UP000309128">
    <property type="component" value="Unassembled WGS sequence"/>
</dbReference>
<evidence type="ECO:0000313" key="11">
    <source>
        <dbReference type="Proteomes" id="UP000309128"/>
    </source>
</evidence>
<sequence length="320" mass="34716">MARELTSSVSPPRAAEARDGGRAAPGHARPPHWRGRRARGWFYVLPALAVYLGFAIWPALNTLRLSLLTWDGILPPTWAGLDNYVEIFQDSALYEAILHSLVLIIFFSFIPICVGLLMTALLMGKVRRGMTFFRVVFFLPQVLPLVAVGITWRWLYSDSGVVNQFLDAVGLGAITRAWLGDYQLALIALGLIGTWVMSGLCMMLFLAGAQKIDSSLYEAAKLDGAGAFRQFRHVTLPGVRREITVAGVITTIAALASFDLVFVTTNGGPAGQTNVPGLLVYRLAFNEGDIGGASALAVVLTVIVVAVVSAVRYFTREDES</sequence>
<evidence type="ECO:0000259" key="9">
    <source>
        <dbReference type="PROSITE" id="PS50928"/>
    </source>
</evidence>
<comment type="similarity">
    <text evidence="7">Belongs to the binding-protein-dependent transport system permease family.</text>
</comment>
<feature type="transmembrane region" description="Helical" evidence="7">
    <location>
        <begin position="41"/>
        <end position="60"/>
    </location>
</feature>
<evidence type="ECO:0000256" key="8">
    <source>
        <dbReference type="SAM" id="MobiDB-lite"/>
    </source>
</evidence>
<evidence type="ECO:0000256" key="6">
    <source>
        <dbReference type="ARBA" id="ARBA00023136"/>
    </source>
</evidence>
<dbReference type="SUPFAM" id="SSF161098">
    <property type="entry name" value="MetI-like"/>
    <property type="match status" value="1"/>
</dbReference>
<keyword evidence="2 7" id="KW-0813">Transport</keyword>
<dbReference type="OrthoDB" id="34224at2"/>
<protein>
    <submittedName>
        <fullName evidence="10">Sugar ABC transporter permease</fullName>
    </submittedName>
</protein>
<feature type="transmembrane region" description="Helical" evidence="7">
    <location>
        <begin position="290"/>
        <end position="314"/>
    </location>
</feature>
<dbReference type="GO" id="GO:0005886">
    <property type="term" value="C:plasma membrane"/>
    <property type="evidence" value="ECO:0007669"/>
    <property type="project" value="UniProtKB-SubCell"/>
</dbReference>
<comment type="subcellular location">
    <subcellularLocation>
        <location evidence="1 7">Cell membrane</location>
        <topology evidence="1 7">Multi-pass membrane protein</topology>
    </subcellularLocation>
</comment>
<dbReference type="PANTHER" id="PTHR43227">
    <property type="entry name" value="BLL4140 PROTEIN"/>
    <property type="match status" value="1"/>
</dbReference>
<dbReference type="CDD" id="cd06261">
    <property type="entry name" value="TM_PBP2"/>
    <property type="match status" value="1"/>
</dbReference>
<name>A0A5S4F0H6_9ACTN</name>
<proteinExistence type="inferred from homology"/>
<keyword evidence="5 7" id="KW-1133">Transmembrane helix</keyword>
<evidence type="ECO:0000256" key="5">
    <source>
        <dbReference type="ARBA" id="ARBA00022989"/>
    </source>
</evidence>
<dbReference type="PROSITE" id="PS50928">
    <property type="entry name" value="ABC_TM1"/>
    <property type="match status" value="1"/>
</dbReference>
<gene>
    <name evidence="10" type="ORF">ETD86_43245</name>
</gene>
<keyword evidence="3" id="KW-1003">Cell membrane</keyword>
<evidence type="ECO:0000256" key="2">
    <source>
        <dbReference type="ARBA" id="ARBA00022448"/>
    </source>
</evidence>
<feature type="transmembrane region" description="Helical" evidence="7">
    <location>
        <begin position="184"/>
        <end position="207"/>
    </location>
</feature>
<feature type="compositionally biased region" description="Polar residues" evidence="8">
    <location>
        <begin position="1"/>
        <end position="10"/>
    </location>
</feature>
<reference evidence="10 11" key="1">
    <citation type="submission" date="2019-05" db="EMBL/GenBank/DDBJ databases">
        <title>Draft genome sequence of Nonomuraea turkmeniaca DSM 43926.</title>
        <authorList>
            <person name="Saricaoglu S."/>
            <person name="Isik K."/>
        </authorList>
    </citation>
    <scope>NUCLEOTIDE SEQUENCE [LARGE SCALE GENOMIC DNA]</scope>
    <source>
        <strain evidence="10 11">DSM 43926</strain>
    </source>
</reference>
<feature type="transmembrane region" description="Helical" evidence="7">
    <location>
        <begin position="243"/>
        <end position="263"/>
    </location>
</feature>
<dbReference type="InterPro" id="IPR000515">
    <property type="entry name" value="MetI-like"/>
</dbReference>
<evidence type="ECO:0000256" key="3">
    <source>
        <dbReference type="ARBA" id="ARBA00022475"/>
    </source>
</evidence>
<feature type="transmembrane region" description="Helical" evidence="7">
    <location>
        <begin position="96"/>
        <end position="123"/>
    </location>
</feature>
<dbReference type="InterPro" id="IPR035906">
    <property type="entry name" value="MetI-like_sf"/>
</dbReference>
<dbReference type="AlphaFoldDB" id="A0A5S4F0H6"/>
<feature type="domain" description="ABC transmembrane type-1" evidence="9">
    <location>
        <begin position="97"/>
        <end position="311"/>
    </location>
</feature>
<accession>A0A5S4F0H6</accession>
<dbReference type="Pfam" id="PF00528">
    <property type="entry name" value="BPD_transp_1"/>
    <property type="match status" value="1"/>
</dbReference>
<dbReference type="RefSeq" id="WP_138672438.1">
    <property type="nucleotide sequence ID" value="NZ_VCKY01000229.1"/>
</dbReference>
<dbReference type="InterPro" id="IPR050809">
    <property type="entry name" value="UgpAE/MalFG_permease"/>
</dbReference>
<dbReference type="GO" id="GO:0055085">
    <property type="term" value="P:transmembrane transport"/>
    <property type="evidence" value="ECO:0007669"/>
    <property type="project" value="InterPro"/>
</dbReference>
<evidence type="ECO:0000256" key="4">
    <source>
        <dbReference type="ARBA" id="ARBA00022692"/>
    </source>
</evidence>
<evidence type="ECO:0000256" key="1">
    <source>
        <dbReference type="ARBA" id="ARBA00004651"/>
    </source>
</evidence>